<dbReference type="Gene3D" id="3.30.1120.10">
    <property type="match status" value="1"/>
</dbReference>
<keyword evidence="3" id="KW-0378">Hydrolase</keyword>
<dbReference type="InterPro" id="IPR024607">
    <property type="entry name" value="Sulfatase_CS"/>
</dbReference>
<dbReference type="AlphaFoldDB" id="A0A7S3V7R2"/>
<evidence type="ECO:0000256" key="5">
    <source>
        <dbReference type="SAM" id="SignalP"/>
    </source>
</evidence>
<keyword evidence="4" id="KW-0106">Calcium</keyword>
<accession>A0A7S3V7R2</accession>
<evidence type="ECO:0000256" key="4">
    <source>
        <dbReference type="ARBA" id="ARBA00022837"/>
    </source>
</evidence>
<evidence type="ECO:0000313" key="7">
    <source>
        <dbReference type="EMBL" id="CAE0462385.1"/>
    </source>
</evidence>
<dbReference type="InterPro" id="IPR050738">
    <property type="entry name" value="Sulfatase"/>
</dbReference>
<feature type="domain" description="Sulfatase N-terminal" evidence="6">
    <location>
        <begin position="99"/>
        <end position="488"/>
    </location>
</feature>
<evidence type="ECO:0000256" key="2">
    <source>
        <dbReference type="ARBA" id="ARBA00022723"/>
    </source>
</evidence>
<dbReference type="InterPro" id="IPR000917">
    <property type="entry name" value="Sulfatase_N"/>
</dbReference>
<proteinExistence type="inferred from homology"/>
<dbReference type="GO" id="GO:0004065">
    <property type="term" value="F:arylsulfatase activity"/>
    <property type="evidence" value="ECO:0007669"/>
    <property type="project" value="TreeGrafter"/>
</dbReference>
<dbReference type="PANTHER" id="PTHR42693">
    <property type="entry name" value="ARYLSULFATASE FAMILY MEMBER"/>
    <property type="match status" value="1"/>
</dbReference>
<dbReference type="PANTHER" id="PTHR42693:SF53">
    <property type="entry name" value="ENDO-4-O-SULFATASE"/>
    <property type="match status" value="1"/>
</dbReference>
<dbReference type="EMBL" id="HBIO01009392">
    <property type="protein sequence ID" value="CAE0462385.1"/>
    <property type="molecule type" value="Transcribed_RNA"/>
</dbReference>
<evidence type="ECO:0000256" key="3">
    <source>
        <dbReference type="ARBA" id="ARBA00022801"/>
    </source>
</evidence>
<keyword evidence="2" id="KW-0479">Metal-binding</keyword>
<evidence type="ECO:0000259" key="6">
    <source>
        <dbReference type="Pfam" id="PF00884"/>
    </source>
</evidence>
<comment type="similarity">
    <text evidence="1">Belongs to the sulfatase family.</text>
</comment>
<dbReference type="Gene3D" id="3.40.720.10">
    <property type="entry name" value="Alkaline Phosphatase, subunit A"/>
    <property type="match status" value="1"/>
</dbReference>
<dbReference type="PROSITE" id="PS00149">
    <property type="entry name" value="SULFATASE_2"/>
    <property type="match status" value="1"/>
</dbReference>
<reference evidence="7" key="1">
    <citation type="submission" date="2021-01" db="EMBL/GenBank/DDBJ databases">
        <authorList>
            <person name="Corre E."/>
            <person name="Pelletier E."/>
            <person name="Niang G."/>
            <person name="Scheremetjew M."/>
            <person name="Finn R."/>
            <person name="Kale V."/>
            <person name="Holt S."/>
            <person name="Cochrane G."/>
            <person name="Meng A."/>
            <person name="Brown T."/>
            <person name="Cohen L."/>
        </authorList>
    </citation>
    <scope>NUCLEOTIDE SEQUENCE</scope>
    <source>
        <strain evidence="7">MM31A-1</strain>
    </source>
</reference>
<dbReference type="GO" id="GO:0046872">
    <property type="term" value="F:metal ion binding"/>
    <property type="evidence" value="ECO:0007669"/>
    <property type="project" value="UniProtKB-KW"/>
</dbReference>
<feature type="chain" id="PRO_5031371798" description="Sulfatase N-terminal domain-containing protein" evidence="5">
    <location>
        <begin position="27"/>
        <end position="647"/>
    </location>
</feature>
<name>A0A7S3V7R2_9STRA</name>
<organism evidence="7">
    <name type="scientific">Chaetoceros debilis</name>
    <dbReference type="NCBI Taxonomy" id="122233"/>
    <lineage>
        <taxon>Eukaryota</taxon>
        <taxon>Sar</taxon>
        <taxon>Stramenopiles</taxon>
        <taxon>Ochrophyta</taxon>
        <taxon>Bacillariophyta</taxon>
        <taxon>Coscinodiscophyceae</taxon>
        <taxon>Chaetocerotophycidae</taxon>
        <taxon>Chaetocerotales</taxon>
        <taxon>Chaetocerotaceae</taxon>
        <taxon>Chaetoceros</taxon>
    </lineage>
</organism>
<feature type="signal peptide" evidence="5">
    <location>
        <begin position="1"/>
        <end position="26"/>
    </location>
</feature>
<keyword evidence="5" id="KW-0732">Signal</keyword>
<dbReference type="SUPFAM" id="SSF53649">
    <property type="entry name" value="Alkaline phosphatase-like"/>
    <property type="match status" value="1"/>
</dbReference>
<sequence length="647" mass="73051">MDCILWKRFLFALIFLRLQFFQKVSGSFMVEEHDGDIEQLYLDDIDFDDDRDDDVVFDPLSFLRPTTPRKGSTRFEDTILNDDYYIDGDTNLKGADRKPNILLIMADDVGTGDIPSYWKSGLVDMPNIQRLAEMGVTMLNANASPLCAPSRYMLLSGNFQHRGQKQGGTWNLSGEQNQFMHKQKSLAYVLKSMAGYATMMAGKWHIGAKVPRKGSGELDKTKLLTAPTHDWSRPLIGGPQDIGFDISYMSTSGLQANPYAFFRDGYLATDAADVKYWTKGTYKQPKGESVISKEGEGSKDWDSTAYNQIVVEETLEFIENHLQRSPDKPFFAYAALGSVHVPHSPPDVYLDGTPIKNEYPTPHMDMLLEMDKAVGSLVDAIEAKGINSNTVIIFTSDNGGVRPEYGSTEYDHYSSGPLRDAKGKMQFHSFAFNYKLHSNHFLVGSIYEGGTRVPLIVRYDGAIPTNETRSNIVGLNDIFATICDIIGISYPDGSAQDSISFANYLKSNKNKQGLRKWLPTWVYDPRKGFRKAEAIRNKNWKAIKLIDIETGERTQELYHLKVDPSETKNLAQNEVYNTRMKKMFRKLNRLGPCPINREKPFTLISGPEKGQLVSCDFFNDKEKCSTYIDGELKCPSQCGRNNWMCSH</sequence>
<protein>
    <recommendedName>
        <fullName evidence="6">Sulfatase N-terminal domain-containing protein</fullName>
    </recommendedName>
</protein>
<dbReference type="Pfam" id="PF00884">
    <property type="entry name" value="Sulfatase"/>
    <property type="match status" value="1"/>
</dbReference>
<gene>
    <name evidence="7" type="ORF">CDEB00056_LOCUS7226</name>
</gene>
<dbReference type="InterPro" id="IPR017850">
    <property type="entry name" value="Alkaline_phosphatase_core_sf"/>
</dbReference>
<evidence type="ECO:0000256" key="1">
    <source>
        <dbReference type="ARBA" id="ARBA00008779"/>
    </source>
</evidence>